<dbReference type="PANTHER" id="PTHR15853">
    <property type="entry name" value="THIOREDOXIN-RELATED"/>
    <property type="match status" value="1"/>
</dbReference>
<evidence type="ECO:0000259" key="2">
    <source>
        <dbReference type="PROSITE" id="PS51352"/>
    </source>
</evidence>
<accession>A0AAD9NN55</accession>
<protein>
    <recommendedName>
        <fullName evidence="2">Thioredoxin domain-containing protein</fullName>
    </recommendedName>
</protein>
<dbReference type="Gene3D" id="3.40.30.10">
    <property type="entry name" value="Glutaredoxin"/>
    <property type="match status" value="1"/>
</dbReference>
<dbReference type="GO" id="GO:0015036">
    <property type="term" value="F:disulfide oxidoreductase activity"/>
    <property type="evidence" value="ECO:0007669"/>
    <property type="project" value="TreeGrafter"/>
</dbReference>
<dbReference type="Pfam" id="PF00085">
    <property type="entry name" value="Thioredoxin"/>
    <property type="match status" value="1"/>
</dbReference>
<sequence>MASILQTLRTFAHPHYVINFLLSIVYYFLKTVPPFCSVIFEDCALEMREYELLTFLGCVVALKNRKQTSFRSYFGTVCMFAKMLSVVLFLRQSPLLGVIFIVVCIIHLAFLPEPAYSGPSSVMYFSGGSNLQDELERDKRVTWLVEFYAAWLPSCVSFSAIFAPLSSKYSLDNLKFGKIDVTRYPEVAKQFNVSTSTWSKQLPTLILFENGKEVTRRPFVDSKNRIATKFVFSDINVVQTFDLNNLYDRCKKNLQSRRKEKKLEPKSDSLKKEE</sequence>
<keyword evidence="1" id="KW-1133">Transmembrane helix</keyword>
<reference evidence="3" key="1">
    <citation type="journal article" date="2023" name="Mol. Biol. Evol.">
        <title>Third-Generation Sequencing Reveals the Adaptive Role of the Epigenome in Three Deep-Sea Polychaetes.</title>
        <authorList>
            <person name="Perez M."/>
            <person name="Aroh O."/>
            <person name="Sun Y."/>
            <person name="Lan Y."/>
            <person name="Juniper S.K."/>
            <person name="Young C.R."/>
            <person name="Angers B."/>
            <person name="Qian P.Y."/>
        </authorList>
    </citation>
    <scope>NUCLEOTIDE SEQUENCE</scope>
    <source>
        <strain evidence="3">R07B-5</strain>
    </source>
</reference>
<dbReference type="EMBL" id="JAODUO010000793">
    <property type="protein sequence ID" value="KAK2174563.1"/>
    <property type="molecule type" value="Genomic_DNA"/>
</dbReference>
<organism evidence="3 4">
    <name type="scientific">Ridgeia piscesae</name>
    <name type="common">Tubeworm</name>
    <dbReference type="NCBI Taxonomy" id="27915"/>
    <lineage>
        <taxon>Eukaryota</taxon>
        <taxon>Metazoa</taxon>
        <taxon>Spiralia</taxon>
        <taxon>Lophotrochozoa</taxon>
        <taxon>Annelida</taxon>
        <taxon>Polychaeta</taxon>
        <taxon>Sedentaria</taxon>
        <taxon>Canalipalpata</taxon>
        <taxon>Sabellida</taxon>
        <taxon>Siboglinidae</taxon>
        <taxon>Ridgeia</taxon>
    </lineage>
</organism>
<dbReference type="PROSITE" id="PS51352">
    <property type="entry name" value="THIOREDOXIN_2"/>
    <property type="match status" value="1"/>
</dbReference>
<evidence type="ECO:0000313" key="4">
    <source>
        <dbReference type="Proteomes" id="UP001209878"/>
    </source>
</evidence>
<evidence type="ECO:0000313" key="3">
    <source>
        <dbReference type="EMBL" id="KAK2174563.1"/>
    </source>
</evidence>
<comment type="caution">
    <text evidence="3">The sequence shown here is derived from an EMBL/GenBank/DDBJ whole genome shotgun (WGS) entry which is preliminary data.</text>
</comment>
<dbReference type="SUPFAM" id="SSF52833">
    <property type="entry name" value="Thioredoxin-like"/>
    <property type="match status" value="1"/>
</dbReference>
<evidence type="ECO:0000256" key="1">
    <source>
        <dbReference type="SAM" id="Phobius"/>
    </source>
</evidence>
<dbReference type="InterPro" id="IPR013766">
    <property type="entry name" value="Thioredoxin_domain"/>
</dbReference>
<dbReference type="PANTHER" id="PTHR15853:SF0">
    <property type="entry name" value="THIOREDOXIN-RELATED TRANSMEMBRANE PROTEIN 2"/>
    <property type="match status" value="1"/>
</dbReference>
<keyword evidence="1" id="KW-0472">Membrane</keyword>
<name>A0AAD9NN55_RIDPI</name>
<feature type="transmembrane region" description="Helical" evidence="1">
    <location>
        <begin position="147"/>
        <end position="165"/>
    </location>
</feature>
<dbReference type="Proteomes" id="UP001209878">
    <property type="component" value="Unassembled WGS sequence"/>
</dbReference>
<dbReference type="AlphaFoldDB" id="A0AAD9NN55"/>
<dbReference type="InterPro" id="IPR036249">
    <property type="entry name" value="Thioredoxin-like_sf"/>
</dbReference>
<gene>
    <name evidence="3" type="ORF">NP493_794g01000</name>
</gene>
<feature type="transmembrane region" description="Helical" evidence="1">
    <location>
        <begin position="12"/>
        <end position="29"/>
    </location>
</feature>
<keyword evidence="1" id="KW-0812">Transmembrane</keyword>
<feature type="transmembrane region" description="Helical" evidence="1">
    <location>
        <begin position="95"/>
        <end position="112"/>
    </location>
</feature>
<dbReference type="InterPro" id="IPR039101">
    <property type="entry name" value="TMX2"/>
</dbReference>
<keyword evidence="4" id="KW-1185">Reference proteome</keyword>
<proteinExistence type="predicted"/>
<feature type="domain" description="Thioredoxin" evidence="2">
    <location>
        <begin position="107"/>
        <end position="256"/>
    </location>
</feature>